<dbReference type="HOGENOM" id="CLU_2199514_0_0_1"/>
<reference evidence="3" key="2">
    <citation type="submission" date="2020-05" db="UniProtKB">
        <authorList>
            <consortium name="EnsemblMetazoa"/>
        </authorList>
    </citation>
    <scope>IDENTIFICATION</scope>
    <source>
        <strain evidence="3">JHB</strain>
    </source>
</reference>
<proteinExistence type="predicted"/>
<dbReference type="EnsemblMetazoa" id="CPIJ009764-RA">
    <property type="protein sequence ID" value="CPIJ009764-PA"/>
    <property type="gene ID" value="CPIJ009764"/>
</dbReference>
<organism>
    <name type="scientific">Culex quinquefasciatus</name>
    <name type="common">Southern house mosquito</name>
    <name type="synonym">Culex pungens</name>
    <dbReference type="NCBI Taxonomy" id="7176"/>
    <lineage>
        <taxon>Eukaryota</taxon>
        <taxon>Metazoa</taxon>
        <taxon>Ecdysozoa</taxon>
        <taxon>Arthropoda</taxon>
        <taxon>Hexapoda</taxon>
        <taxon>Insecta</taxon>
        <taxon>Pterygota</taxon>
        <taxon>Neoptera</taxon>
        <taxon>Endopterygota</taxon>
        <taxon>Diptera</taxon>
        <taxon>Nematocera</taxon>
        <taxon>Culicoidea</taxon>
        <taxon>Culicidae</taxon>
        <taxon>Culicinae</taxon>
        <taxon>Culicini</taxon>
        <taxon>Culex</taxon>
        <taxon>Culex</taxon>
    </lineage>
</organism>
<feature type="region of interest" description="Disordered" evidence="1">
    <location>
        <begin position="1"/>
        <end position="70"/>
    </location>
</feature>
<dbReference type="AlphaFoldDB" id="B0WQU5"/>
<dbReference type="InParanoid" id="B0WQU5"/>
<sequence>MGEAWRKLGPRSGDIVQDYDRHDHHRRRKSALRDDLRRQKLVRRGVGHSGGYEEHRQSNDALDARNIFPERERSPVMRNVRAAAGHHEMVEEAHEVKNINIPVELKVG</sequence>
<evidence type="ECO:0000313" key="3">
    <source>
        <dbReference type="EnsemblMetazoa" id="CPIJ009764-PA"/>
    </source>
</evidence>
<dbReference type="EMBL" id="DS232045">
    <property type="protein sequence ID" value="EDS33025.1"/>
    <property type="molecule type" value="Genomic_DNA"/>
</dbReference>
<reference evidence="2" key="1">
    <citation type="submission" date="2007-03" db="EMBL/GenBank/DDBJ databases">
        <title>Annotation of Culex pipiens quinquefasciatus.</title>
        <authorList>
            <consortium name="The Broad Institute Genome Sequencing Platform"/>
            <person name="Atkinson P.W."/>
            <person name="Hemingway J."/>
            <person name="Christensen B.M."/>
            <person name="Higgs S."/>
            <person name="Kodira C."/>
            <person name="Hannick L."/>
            <person name="Megy K."/>
            <person name="O'Leary S."/>
            <person name="Pearson M."/>
            <person name="Haas B.J."/>
            <person name="Mauceli E."/>
            <person name="Wortman J.R."/>
            <person name="Lee N.H."/>
            <person name="Guigo R."/>
            <person name="Stanke M."/>
            <person name="Alvarado L."/>
            <person name="Amedeo P."/>
            <person name="Antoine C.H."/>
            <person name="Arensburger P."/>
            <person name="Bidwell S.L."/>
            <person name="Crawford M."/>
            <person name="Camaro F."/>
            <person name="Devon K."/>
            <person name="Engels R."/>
            <person name="Hammond M."/>
            <person name="Howarth C."/>
            <person name="Koehrsen M."/>
            <person name="Lawson D."/>
            <person name="Montgomery P."/>
            <person name="Nene V."/>
            <person name="Nusbaum C."/>
            <person name="Puiu D."/>
            <person name="Romero-Severson J."/>
            <person name="Severson D.W."/>
            <person name="Shumway M."/>
            <person name="Sisk P."/>
            <person name="Stolte C."/>
            <person name="Zeng Q."/>
            <person name="Eisenstadt E."/>
            <person name="Fraser-Liggett C."/>
            <person name="Strausberg R."/>
            <person name="Galagan J."/>
            <person name="Birren B."/>
            <person name="Collins F.H."/>
        </authorList>
    </citation>
    <scope>NUCLEOTIDE SEQUENCE [LARGE SCALE GENOMIC DNA]</scope>
    <source>
        <strain evidence="2">JHB</strain>
    </source>
</reference>
<protein>
    <submittedName>
        <fullName evidence="2">Pre-mRNA splicing factor 17</fullName>
    </submittedName>
</protein>
<evidence type="ECO:0000313" key="2">
    <source>
        <dbReference type="EMBL" id="EDS33025.1"/>
    </source>
</evidence>
<gene>
    <name evidence="3" type="primary">6041882</name>
    <name evidence="2" type="ORF">CpipJ_CPIJ009764</name>
</gene>
<evidence type="ECO:0000313" key="4">
    <source>
        <dbReference type="Proteomes" id="UP000002320"/>
    </source>
</evidence>
<dbReference type="VEuPathDB" id="VectorBase:CPIJ009764"/>
<dbReference type="KEGG" id="cqu:CpipJ_CPIJ009764"/>
<keyword evidence="4" id="KW-1185">Reference proteome</keyword>
<accession>B0WQU5</accession>
<dbReference type="Proteomes" id="UP000002320">
    <property type="component" value="Unassembled WGS sequence"/>
</dbReference>
<evidence type="ECO:0000256" key="1">
    <source>
        <dbReference type="SAM" id="MobiDB-lite"/>
    </source>
</evidence>
<name>B0WQU5_CULQU</name>